<name>A0AAD3D2T6_9STRA</name>
<sequence length="117" mass="13234">MEVLQEWNATCTSLGGRIIFLDTYGKEECVEEGLVPDYNIAMAPECFANSCTDEEIIELVDLQFDECTSSEFSDLTFYSKPPKGYNWIWAEEGGMSKKTFQGYKSRQVRKGNDISGT</sequence>
<keyword evidence="2" id="KW-1185">Reference proteome</keyword>
<accession>A0AAD3D2T6</accession>
<proteinExistence type="predicted"/>
<comment type="caution">
    <text evidence="1">The sequence shown here is derived from an EMBL/GenBank/DDBJ whole genome shotgun (WGS) entry which is preliminary data.</text>
</comment>
<dbReference type="AlphaFoldDB" id="A0AAD3D2T6"/>
<evidence type="ECO:0000313" key="2">
    <source>
        <dbReference type="Proteomes" id="UP001054902"/>
    </source>
</evidence>
<organism evidence="1 2">
    <name type="scientific">Chaetoceros tenuissimus</name>
    <dbReference type="NCBI Taxonomy" id="426638"/>
    <lineage>
        <taxon>Eukaryota</taxon>
        <taxon>Sar</taxon>
        <taxon>Stramenopiles</taxon>
        <taxon>Ochrophyta</taxon>
        <taxon>Bacillariophyta</taxon>
        <taxon>Coscinodiscophyceae</taxon>
        <taxon>Chaetocerotophycidae</taxon>
        <taxon>Chaetocerotales</taxon>
        <taxon>Chaetocerotaceae</taxon>
        <taxon>Chaetoceros</taxon>
    </lineage>
</organism>
<gene>
    <name evidence="1" type="ORF">CTEN210_13033</name>
</gene>
<reference evidence="1 2" key="1">
    <citation type="journal article" date="2021" name="Sci. Rep.">
        <title>The genome of the diatom Chaetoceros tenuissimus carries an ancient integrated fragment of an extant virus.</title>
        <authorList>
            <person name="Hongo Y."/>
            <person name="Kimura K."/>
            <person name="Takaki Y."/>
            <person name="Yoshida Y."/>
            <person name="Baba S."/>
            <person name="Kobayashi G."/>
            <person name="Nagasaki K."/>
            <person name="Hano T."/>
            <person name="Tomaru Y."/>
        </authorList>
    </citation>
    <scope>NUCLEOTIDE SEQUENCE [LARGE SCALE GENOMIC DNA]</scope>
    <source>
        <strain evidence="1 2">NIES-3715</strain>
    </source>
</reference>
<evidence type="ECO:0000313" key="1">
    <source>
        <dbReference type="EMBL" id="GFH56557.1"/>
    </source>
</evidence>
<protein>
    <submittedName>
        <fullName evidence="1">Uncharacterized protein</fullName>
    </submittedName>
</protein>
<dbReference type="EMBL" id="BLLK01000052">
    <property type="protein sequence ID" value="GFH56557.1"/>
    <property type="molecule type" value="Genomic_DNA"/>
</dbReference>
<dbReference type="Proteomes" id="UP001054902">
    <property type="component" value="Unassembled WGS sequence"/>
</dbReference>